<keyword evidence="2" id="KW-1185">Reference proteome</keyword>
<organism evidence="1 2">
    <name type="scientific">Shimia marina</name>
    <dbReference type="NCBI Taxonomy" id="321267"/>
    <lineage>
        <taxon>Bacteria</taxon>
        <taxon>Pseudomonadati</taxon>
        <taxon>Pseudomonadota</taxon>
        <taxon>Alphaproteobacteria</taxon>
        <taxon>Rhodobacterales</taxon>
        <taxon>Roseobacteraceae</taxon>
    </lineage>
</organism>
<proteinExistence type="predicted"/>
<dbReference type="AlphaFoldDB" id="A0A0P1ET95"/>
<dbReference type="InterPro" id="IPR009922">
    <property type="entry name" value="DUF1457"/>
</dbReference>
<dbReference type="RefSeq" id="WP_058240788.1">
    <property type="nucleotide sequence ID" value="NZ_CYPW01000027.1"/>
</dbReference>
<dbReference type="OrthoDB" id="8478628at2"/>
<name>A0A0P1ET95_9RHOB</name>
<reference evidence="1 2" key="1">
    <citation type="submission" date="2015-09" db="EMBL/GenBank/DDBJ databases">
        <authorList>
            <consortium name="Swine Surveillance"/>
        </authorList>
    </citation>
    <scope>NUCLEOTIDE SEQUENCE [LARGE SCALE GENOMIC DNA]</scope>
    <source>
        <strain evidence="1 2">CECT 7688</strain>
    </source>
</reference>
<sequence>MRIFGDGKSSAAKVHSIAVMQDVKSYWEGLRNGHPIPYRSEVDPRSIQKVLKHAFILERIAPGMARLRVSCNTLTDVMGMDMRGMPMSSLINGESRENFSEALEKVFAAPAIGRLELSTSRPFGRSGLQAEMMLLPLRSDNGEVNRILGAITCEGDRGRTPQRFDLEGSFLRRIDVPGSAKRLISSDAVQHNKITLPAPSLKAPLRKTAAAADDMPRLIPTKHPHLRVVATDA</sequence>
<dbReference type="STRING" id="321267.SHM7688_03109"/>
<dbReference type="Proteomes" id="UP000054823">
    <property type="component" value="Unassembled WGS sequence"/>
</dbReference>
<dbReference type="Pfam" id="PF07310">
    <property type="entry name" value="PAS_5"/>
    <property type="match status" value="1"/>
</dbReference>
<accession>A0A0P1ET95</accession>
<evidence type="ECO:0000313" key="1">
    <source>
        <dbReference type="EMBL" id="CUH53653.1"/>
    </source>
</evidence>
<gene>
    <name evidence="1" type="ORF">SHM7688_03109</name>
</gene>
<evidence type="ECO:0000313" key="2">
    <source>
        <dbReference type="Proteomes" id="UP000054823"/>
    </source>
</evidence>
<protein>
    <submittedName>
        <fullName evidence="1">PAS domain protein</fullName>
    </submittedName>
</protein>
<dbReference type="EMBL" id="CYPW01000027">
    <property type="protein sequence ID" value="CUH53653.1"/>
    <property type="molecule type" value="Genomic_DNA"/>
</dbReference>